<evidence type="ECO:0008006" key="4">
    <source>
        <dbReference type="Google" id="ProtNLM"/>
    </source>
</evidence>
<evidence type="ECO:0000313" key="3">
    <source>
        <dbReference type="Proteomes" id="UP001597094"/>
    </source>
</evidence>
<feature type="chain" id="PRO_5045772302" description="Adhesin domain-containing protein" evidence="1">
    <location>
        <begin position="21"/>
        <end position="388"/>
    </location>
</feature>
<proteinExistence type="predicted"/>
<name>A0ABW3SUS4_9BACT</name>
<dbReference type="Proteomes" id="UP001597094">
    <property type="component" value="Unassembled WGS sequence"/>
</dbReference>
<evidence type="ECO:0000313" key="2">
    <source>
        <dbReference type="EMBL" id="MFD1187906.1"/>
    </source>
</evidence>
<gene>
    <name evidence="2" type="ORF">ACFQ2O_16970</name>
</gene>
<keyword evidence="3" id="KW-1185">Reference proteome</keyword>
<accession>A0ABW3SUS4</accession>
<reference evidence="3" key="1">
    <citation type="journal article" date="2019" name="Int. J. Syst. Evol. Microbiol.">
        <title>The Global Catalogue of Microorganisms (GCM) 10K type strain sequencing project: providing services to taxonomists for standard genome sequencing and annotation.</title>
        <authorList>
            <consortium name="The Broad Institute Genomics Platform"/>
            <consortium name="The Broad Institute Genome Sequencing Center for Infectious Disease"/>
            <person name="Wu L."/>
            <person name="Ma J."/>
        </authorList>
    </citation>
    <scope>NUCLEOTIDE SEQUENCE [LARGE SCALE GENOMIC DNA]</scope>
    <source>
        <strain evidence="3">JCM 31319</strain>
    </source>
</reference>
<comment type="caution">
    <text evidence="2">The sequence shown here is derived from an EMBL/GenBank/DDBJ whole genome shotgun (WGS) entry which is preliminary data.</text>
</comment>
<organism evidence="2 3">
    <name type="scientific">Pontibacter rugosus</name>
    <dbReference type="NCBI Taxonomy" id="1745966"/>
    <lineage>
        <taxon>Bacteria</taxon>
        <taxon>Pseudomonadati</taxon>
        <taxon>Bacteroidota</taxon>
        <taxon>Cytophagia</taxon>
        <taxon>Cytophagales</taxon>
        <taxon>Hymenobacteraceae</taxon>
        <taxon>Pontibacter</taxon>
    </lineage>
</organism>
<evidence type="ECO:0000256" key="1">
    <source>
        <dbReference type="SAM" id="SignalP"/>
    </source>
</evidence>
<protein>
    <recommendedName>
        <fullName evidence="4">Adhesin domain-containing protein</fullName>
    </recommendedName>
</protein>
<keyword evidence="1" id="KW-0732">Signal</keyword>
<sequence>MYNFLRYTLVLALAPTLVLAQDKKQEPCPDVTINLSGLSVFSELKLDKLVSSLEGLESLSELKVLASLGSMETLEQLEDIQEMAMVYQTGDAAAYDVEKRKVIDKTFKVNSKDILNIENEWGKVHVNTWEKNEIRVKVDIIARAGNEAKAQEILDNIKVLENREGNTFSFRTKREPMRINGNNNKGVEINYTIYMPTENAVAIKNSFGDIYLASMKGKADIDLKYGSLKCDRLTNTGNTLKIAYSSGSCTYISGGNMQVAFSNMKIDGANNLQGTSKYSDFKIGNLEEVIDLEVKYGSFKIDNISKNIRKVSLDSGFTPVNLNFEDNSAFNFAVNVQFANFNVDKSLVTITSLEKDYTSAEYKGKFGGASPKGTVNIVSKYGDVKFTR</sequence>
<dbReference type="EMBL" id="JBHTLD010000188">
    <property type="protein sequence ID" value="MFD1187906.1"/>
    <property type="molecule type" value="Genomic_DNA"/>
</dbReference>
<feature type="signal peptide" evidence="1">
    <location>
        <begin position="1"/>
        <end position="20"/>
    </location>
</feature>